<accession>A0ACC2JF60</accession>
<proteinExistence type="predicted"/>
<name>A0ACC2JF60_9PEZI</name>
<comment type="caution">
    <text evidence="1">The sequence shown here is derived from an EMBL/GenBank/DDBJ whole genome shotgun (WGS) entry which is preliminary data.</text>
</comment>
<protein>
    <submittedName>
        <fullName evidence="1">Uncharacterized protein</fullName>
    </submittedName>
</protein>
<evidence type="ECO:0000313" key="2">
    <source>
        <dbReference type="Proteomes" id="UP001153332"/>
    </source>
</evidence>
<organism evidence="1 2">
    <name type="scientific">Lasiodiplodia mahajangana</name>
    <dbReference type="NCBI Taxonomy" id="1108764"/>
    <lineage>
        <taxon>Eukaryota</taxon>
        <taxon>Fungi</taxon>
        <taxon>Dikarya</taxon>
        <taxon>Ascomycota</taxon>
        <taxon>Pezizomycotina</taxon>
        <taxon>Dothideomycetes</taxon>
        <taxon>Dothideomycetes incertae sedis</taxon>
        <taxon>Botryosphaeriales</taxon>
        <taxon>Botryosphaeriaceae</taxon>
        <taxon>Lasiodiplodia</taxon>
    </lineage>
</organism>
<evidence type="ECO:0000313" key="1">
    <source>
        <dbReference type="EMBL" id="KAJ8125863.1"/>
    </source>
</evidence>
<reference evidence="1" key="1">
    <citation type="submission" date="2022-12" db="EMBL/GenBank/DDBJ databases">
        <title>Genome Sequence of Lasiodiplodia mahajangana.</title>
        <authorList>
            <person name="Buettner E."/>
        </authorList>
    </citation>
    <scope>NUCLEOTIDE SEQUENCE</scope>
    <source>
        <strain evidence="1">VT137</strain>
    </source>
</reference>
<dbReference type="EMBL" id="JAPUUL010002143">
    <property type="protein sequence ID" value="KAJ8125863.1"/>
    <property type="molecule type" value="Genomic_DNA"/>
</dbReference>
<keyword evidence="2" id="KW-1185">Reference proteome</keyword>
<dbReference type="Proteomes" id="UP001153332">
    <property type="component" value="Unassembled WGS sequence"/>
</dbReference>
<gene>
    <name evidence="1" type="ORF">O1611_g7774</name>
</gene>
<sequence>MASSSSLIALAQRFLEHAAALDAYKEQHLDRGSQASYTNADEPFANTLPHVEEARKAAIDISDHTSQGII</sequence>